<dbReference type="SUPFAM" id="SSF55874">
    <property type="entry name" value="ATPase domain of HSP90 chaperone/DNA topoisomerase II/histidine kinase"/>
    <property type="match status" value="2"/>
</dbReference>
<dbReference type="InterPro" id="IPR036890">
    <property type="entry name" value="HATPase_C_sf"/>
</dbReference>
<organism evidence="2 3">
    <name type="scientific">Acinetobacter puyangensis</name>
    <dbReference type="NCBI Taxonomy" id="1096779"/>
    <lineage>
        <taxon>Bacteria</taxon>
        <taxon>Pseudomonadati</taxon>
        <taxon>Pseudomonadota</taxon>
        <taxon>Gammaproteobacteria</taxon>
        <taxon>Moraxellales</taxon>
        <taxon>Moraxellaceae</taxon>
        <taxon>Acinetobacter</taxon>
    </lineage>
</organism>
<dbReference type="AlphaFoldDB" id="A0A240E7Y0"/>
<protein>
    <submittedName>
        <fullName evidence="2">Histidine kinase-, DNA gyrase B-, and HSP90-like ATPase</fullName>
    </submittedName>
</protein>
<dbReference type="RefSeq" id="WP_097078581.1">
    <property type="nucleotide sequence ID" value="NZ_BAABHT010000001.1"/>
</dbReference>
<dbReference type="OrthoDB" id="9816482at2"/>
<dbReference type="Gene3D" id="3.30.565.10">
    <property type="entry name" value="Histidine kinase-like ATPase, C-terminal domain"/>
    <property type="match status" value="2"/>
</dbReference>
<keyword evidence="2" id="KW-0808">Transferase</keyword>
<feature type="domain" description="Histidine kinase/HSP90-like ATPase" evidence="1">
    <location>
        <begin position="591"/>
        <end position="678"/>
    </location>
</feature>
<dbReference type="Proteomes" id="UP000219042">
    <property type="component" value="Unassembled WGS sequence"/>
</dbReference>
<accession>A0A240E7Y0</accession>
<sequence length="700" mass="80523">MTENYITSEDLAFRPRARLLQMLGDQLIGSSRLAIFELVKNAYDADADTVLITLDEVNTPNAKIIVEDNGEGMSADIIKNIWLVPAHDHKELQKKEKKRTKAGRLPLGEKGLGRFAVHKLGNEIQLVTRSKNSDECVLHINWQDLIDKPFLEDTRVEVITRTPIVFTGENTGTQITISNLREQNWARGDVRKLLRQITSISTPFTDKRSDKFETLLEVKGHSDWTEGVSDIEKLKERAPWHISFSIDKGLLTLNYNFIGVPGIKVEPRQELLENEKLLLPSDLKKTKVIVEPEDLRGIGNISGEFFIYDRDKQVISKFGEQQLVESFLNENGGIRVYRDNIRVYNYGEPGDDWLGLDLRRVNVPGRHISRNIVVGSLDLSVEDSFGLKEKTNREGFIENETYERFQQIVLSVLSIVETERQKDKERIRQVTETGKNIEERKIEKPLTELRKLAKKHNLTDELEPLIEKTEKNYNEMREVMLTSGFNNMGLAIVFHEVEHGVRSLYQTIEHSEDITLIKDQAYQLVKILDSFSDLLRKGDNKPASLKNLIRRARDIASIRFRAHKVQFVCPFLEENIPDIEQKYIFKILIGCLNNIFDNSIYWLQARWPEDTIGQRKIYIDVRRDFYGKTAIIVADNGSGFQDEQEQLVKPFFTRRPNGMGIGLYYVNLAMEVNKGRLVILDDQDDVPNEFDGAAMALVFD</sequence>
<evidence type="ECO:0000259" key="1">
    <source>
        <dbReference type="Pfam" id="PF02518"/>
    </source>
</evidence>
<proteinExistence type="predicted"/>
<keyword evidence="2" id="KW-0418">Kinase</keyword>
<keyword evidence="3" id="KW-1185">Reference proteome</keyword>
<gene>
    <name evidence="2" type="ORF">SAMN05421731_10353</name>
</gene>
<dbReference type="Pfam" id="PF02518">
    <property type="entry name" value="HATPase_c"/>
    <property type="match status" value="1"/>
</dbReference>
<evidence type="ECO:0000313" key="3">
    <source>
        <dbReference type="Proteomes" id="UP000219042"/>
    </source>
</evidence>
<dbReference type="Pfam" id="PF13589">
    <property type="entry name" value="HATPase_c_3"/>
    <property type="match status" value="1"/>
</dbReference>
<dbReference type="EMBL" id="OANT01000003">
    <property type="protein sequence ID" value="SNX44319.1"/>
    <property type="molecule type" value="Genomic_DNA"/>
</dbReference>
<name>A0A240E7Y0_9GAMM</name>
<evidence type="ECO:0000313" key="2">
    <source>
        <dbReference type="EMBL" id="SNX44319.1"/>
    </source>
</evidence>
<dbReference type="InterPro" id="IPR003594">
    <property type="entry name" value="HATPase_dom"/>
</dbReference>
<reference evidence="3" key="1">
    <citation type="submission" date="2016-09" db="EMBL/GenBank/DDBJ databases">
        <authorList>
            <person name="Varghese N."/>
            <person name="Submissions S."/>
        </authorList>
    </citation>
    <scope>NUCLEOTIDE SEQUENCE [LARGE SCALE GENOMIC DNA]</scope>
    <source>
        <strain evidence="3">ANC 4466</strain>
    </source>
</reference>
<dbReference type="GO" id="GO:0016301">
    <property type="term" value="F:kinase activity"/>
    <property type="evidence" value="ECO:0007669"/>
    <property type="project" value="UniProtKB-KW"/>
</dbReference>